<dbReference type="InterPro" id="IPR046233">
    <property type="entry name" value="DUF6266"/>
</dbReference>
<dbReference type="Pfam" id="PF19781">
    <property type="entry name" value="DUF6266"/>
    <property type="match status" value="1"/>
</dbReference>
<dbReference type="AlphaFoldDB" id="A0A1T5AYT1"/>
<name>A0A1T5AYT1_9SPHI</name>
<proteinExistence type="predicted"/>
<evidence type="ECO:0000313" key="2">
    <source>
        <dbReference type="Proteomes" id="UP000189981"/>
    </source>
</evidence>
<dbReference type="STRING" id="572036.SAMN05661099_1140"/>
<reference evidence="2" key="1">
    <citation type="submission" date="2017-02" db="EMBL/GenBank/DDBJ databases">
        <authorList>
            <person name="Varghese N."/>
            <person name="Submissions S."/>
        </authorList>
    </citation>
    <scope>NUCLEOTIDE SEQUENCE [LARGE SCALE GENOMIC DNA]</scope>
    <source>
        <strain evidence="2">DSM 22385</strain>
    </source>
</reference>
<keyword evidence="2" id="KW-1185">Reference proteome</keyword>
<sequence>MAHLHSGIMGPVSGKIGNLVYYITKGKNLVRRAPGKSKKKPTTKQLAQRAKFGEAMRFISPISKLINESYKLFNRRQIGTNFLIREILKNAMMGKYPHFFIDYPKVSLVRGTLPWAMGSLQHQAGTCNLDITWEVASNPIYLEDELMVLIRCCTTGNWFIAEKVAQRAQGGCTIRIEAPVDHGMVQVWIVFRSPDRSSYSNSEYLGEVITDKSLNYEN</sequence>
<protein>
    <submittedName>
        <fullName evidence="1">Uncharacterized protein</fullName>
    </submittedName>
</protein>
<evidence type="ECO:0000313" key="1">
    <source>
        <dbReference type="EMBL" id="SKB40142.1"/>
    </source>
</evidence>
<organism evidence="1 2">
    <name type="scientific">Daejeonella lutea</name>
    <dbReference type="NCBI Taxonomy" id="572036"/>
    <lineage>
        <taxon>Bacteria</taxon>
        <taxon>Pseudomonadati</taxon>
        <taxon>Bacteroidota</taxon>
        <taxon>Sphingobacteriia</taxon>
        <taxon>Sphingobacteriales</taxon>
        <taxon>Sphingobacteriaceae</taxon>
        <taxon>Daejeonella</taxon>
    </lineage>
</organism>
<gene>
    <name evidence="1" type="ORF">SAMN05661099_1140</name>
</gene>
<dbReference type="RefSeq" id="WP_139377367.1">
    <property type="nucleotide sequence ID" value="NZ_FUYR01000001.1"/>
</dbReference>
<dbReference type="OrthoDB" id="648163at2"/>
<dbReference type="Proteomes" id="UP000189981">
    <property type="component" value="Unassembled WGS sequence"/>
</dbReference>
<dbReference type="EMBL" id="FUYR01000001">
    <property type="protein sequence ID" value="SKB40142.1"/>
    <property type="molecule type" value="Genomic_DNA"/>
</dbReference>
<accession>A0A1T5AYT1</accession>